<name>A0A9D4E3J1_DREPO</name>
<sequence length="125" mass="13700">MNKRGAPGLVMGPCIVEIDRIVIREVHVGGDNGEDNHIIPRSNSELLCDNAFEEVPVDLLIYLKEDGNQAAFTFINGPGWVMGTWMVEIDLVVIRDVYVGGDSGQGRLTDSGDQYNIPTLLKAWG</sequence>
<proteinExistence type="predicted"/>
<comment type="caution">
    <text evidence="1">The sequence shown here is derived from an EMBL/GenBank/DDBJ whole genome shotgun (WGS) entry which is preliminary data.</text>
</comment>
<gene>
    <name evidence="1" type="ORF">DPMN_173490</name>
</gene>
<reference evidence="1" key="2">
    <citation type="submission" date="2020-11" db="EMBL/GenBank/DDBJ databases">
        <authorList>
            <person name="McCartney M.A."/>
            <person name="Auch B."/>
            <person name="Kono T."/>
            <person name="Mallez S."/>
            <person name="Becker A."/>
            <person name="Gohl D.M."/>
            <person name="Silverstein K.A.T."/>
            <person name="Koren S."/>
            <person name="Bechman K.B."/>
            <person name="Herman A."/>
            <person name="Abrahante J.E."/>
            <person name="Garbe J."/>
        </authorList>
    </citation>
    <scope>NUCLEOTIDE SEQUENCE</scope>
    <source>
        <strain evidence="1">Duluth1</strain>
        <tissue evidence="1">Whole animal</tissue>
    </source>
</reference>
<keyword evidence="2" id="KW-1185">Reference proteome</keyword>
<dbReference type="Proteomes" id="UP000828390">
    <property type="component" value="Unassembled WGS sequence"/>
</dbReference>
<protein>
    <submittedName>
        <fullName evidence="1">Uncharacterized protein</fullName>
    </submittedName>
</protein>
<organism evidence="1 2">
    <name type="scientific">Dreissena polymorpha</name>
    <name type="common">Zebra mussel</name>
    <name type="synonym">Mytilus polymorpha</name>
    <dbReference type="NCBI Taxonomy" id="45954"/>
    <lineage>
        <taxon>Eukaryota</taxon>
        <taxon>Metazoa</taxon>
        <taxon>Spiralia</taxon>
        <taxon>Lophotrochozoa</taxon>
        <taxon>Mollusca</taxon>
        <taxon>Bivalvia</taxon>
        <taxon>Autobranchia</taxon>
        <taxon>Heteroconchia</taxon>
        <taxon>Euheterodonta</taxon>
        <taxon>Imparidentia</taxon>
        <taxon>Neoheterodontei</taxon>
        <taxon>Myida</taxon>
        <taxon>Dreissenoidea</taxon>
        <taxon>Dreissenidae</taxon>
        <taxon>Dreissena</taxon>
    </lineage>
</organism>
<evidence type="ECO:0000313" key="2">
    <source>
        <dbReference type="Proteomes" id="UP000828390"/>
    </source>
</evidence>
<accession>A0A9D4E3J1</accession>
<dbReference type="AlphaFoldDB" id="A0A9D4E3J1"/>
<evidence type="ECO:0000313" key="1">
    <source>
        <dbReference type="EMBL" id="KAH3772153.1"/>
    </source>
</evidence>
<dbReference type="EMBL" id="JAIWYP010000009">
    <property type="protein sequence ID" value="KAH3772153.1"/>
    <property type="molecule type" value="Genomic_DNA"/>
</dbReference>
<reference evidence="1" key="1">
    <citation type="journal article" date="2019" name="bioRxiv">
        <title>The Genome of the Zebra Mussel, Dreissena polymorpha: A Resource for Invasive Species Research.</title>
        <authorList>
            <person name="McCartney M.A."/>
            <person name="Auch B."/>
            <person name="Kono T."/>
            <person name="Mallez S."/>
            <person name="Zhang Y."/>
            <person name="Obille A."/>
            <person name="Becker A."/>
            <person name="Abrahante J.E."/>
            <person name="Garbe J."/>
            <person name="Badalamenti J.P."/>
            <person name="Herman A."/>
            <person name="Mangelson H."/>
            <person name="Liachko I."/>
            <person name="Sullivan S."/>
            <person name="Sone E.D."/>
            <person name="Koren S."/>
            <person name="Silverstein K.A.T."/>
            <person name="Beckman K.B."/>
            <person name="Gohl D.M."/>
        </authorList>
    </citation>
    <scope>NUCLEOTIDE SEQUENCE</scope>
    <source>
        <strain evidence="1">Duluth1</strain>
        <tissue evidence="1">Whole animal</tissue>
    </source>
</reference>